<keyword evidence="2 5" id="KW-0808">Transferase</keyword>
<dbReference type="AlphaFoldDB" id="A0A1X0RG41"/>
<dbReference type="PIRSF" id="PIRSF018153">
    <property type="entry name" value="Glyco_trans_15"/>
    <property type="match status" value="1"/>
</dbReference>
<evidence type="ECO:0000313" key="5">
    <source>
        <dbReference type="EMBL" id="ORE10989.1"/>
    </source>
</evidence>
<evidence type="ECO:0000256" key="3">
    <source>
        <dbReference type="PIRSR" id="PIRSR018153-1"/>
    </source>
</evidence>
<name>A0A1X0RG41_RHIZD</name>
<reference evidence="5" key="1">
    <citation type="journal article" date="2016" name="Proc. Natl. Acad. Sci. U.S.A.">
        <title>Lipid metabolic changes in an early divergent fungus govern the establishment of a mutualistic symbiosis with endobacteria.</title>
        <authorList>
            <person name="Lastovetsky O.A."/>
            <person name="Gaspar M.L."/>
            <person name="Mondo S.J."/>
            <person name="LaButti K.M."/>
            <person name="Sandor L."/>
            <person name="Grigoriev I.V."/>
            <person name="Henry S.A."/>
            <person name="Pawlowska T.E."/>
        </authorList>
    </citation>
    <scope>NUCLEOTIDE SEQUENCE [LARGE SCALE GENOMIC DNA]</scope>
    <source>
        <strain evidence="5">ATCC 52814</strain>
    </source>
</reference>
<evidence type="ECO:0000256" key="1">
    <source>
        <dbReference type="ARBA" id="ARBA00007677"/>
    </source>
</evidence>
<sequence>MPAFPILSVSRKPVLLVIFVSAFFFLYQIANHPKVSKQLQPVAYFTDYDEKACLPQKHFINNPPAKKAKAAMVILVRNKEQGDIAQTIVNFEDRFNKNFKYPYVFLNEEPFTDEFKEAVKKAAPNADMRFGLVPENQWSYPVWVNKTLAAEKRAEMGRKGVYYGDLESYHHMCRYQSGFFFDHPLLDEFDWYWRVEPGVKYYCDITYDPFLFMEKYKMKYGFVVTLTELPETIPTLWQHVLEYAKTRRIDTSEKSHLLFPYFVNKDTGDFNLCHFWSNFEIASLDLWRSPQYRDFFNYLDKTGNFFYERWGDAPVHSLAAGLFLETSEVHYFEDFGYQHDLYRHCPSPSKDIGCRCECPTGTSDKSIDHDQHYDTCLPKWIQHEKEAKKKKSWDVWS</sequence>
<protein>
    <submittedName>
        <fullName evidence="5">Glycosyl transferase</fullName>
    </submittedName>
</protein>
<keyword evidence="4" id="KW-1133">Transmembrane helix</keyword>
<dbReference type="Pfam" id="PF01793">
    <property type="entry name" value="Glyco_transf_15"/>
    <property type="match status" value="1"/>
</dbReference>
<dbReference type="Proteomes" id="UP000242414">
    <property type="component" value="Unassembled WGS sequence"/>
</dbReference>
<feature type="active site" description="Nucleophile" evidence="3">
    <location>
        <position position="280"/>
    </location>
</feature>
<evidence type="ECO:0000256" key="4">
    <source>
        <dbReference type="SAM" id="Phobius"/>
    </source>
</evidence>
<dbReference type="PANTHER" id="PTHR31121:SF2">
    <property type="entry name" value="MANNOSYLTRANSFERASE KTR5-RELATED"/>
    <property type="match status" value="1"/>
</dbReference>
<dbReference type="PANTHER" id="PTHR31121">
    <property type="entry name" value="ALPHA-1,2 MANNOSYLTRANSFERASE KTR1"/>
    <property type="match status" value="1"/>
</dbReference>
<evidence type="ECO:0000256" key="2">
    <source>
        <dbReference type="ARBA" id="ARBA00022679"/>
    </source>
</evidence>
<dbReference type="SUPFAM" id="SSF53448">
    <property type="entry name" value="Nucleotide-diphospho-sugar transferases"/>
    <property type="match status" value="1"/>
</dbReference>
<gene>
    <name evidence="5" type="ORF">BCV72DRAFT_220437</name>
</gene>
<dbReference type="InterPro" id="IPR002685">
    <property type="entry name" value="Glyco_trans_15"/>
</dbReference>
<keyword evidence="4" id="KW-0472">Membrane</keyword>
<dbReference type="InterPro" id="IPR029044">
    <property type="entry name" value="Nucleotide-diphossugar_trans"/>
</dbReference>
<dbReference type="GO" id="GO:0016020">
    <property type="term" value="C:membrane"/>
    <property type="evidence" value="ECO:0007669"/>
    <property type="project" value="InterPro"/>
</dbReference>
<proteinExistence type="inferred from homology"/>
<comment type="similarity">
    <text evidence="1">Belongs to the glycosyltransferase 15 family.</text>
</comment>
<keyword evidence="4" id="KW-0812">Transmembrane</keyword>
<dbReference type="FunFam" id="3.90.550.10:FF:000051">
    <property type="entry name" value="Alpha-1,2-mannosyltransferase (Ktr4)"/>
    <property type="match status" value="1"/>
</dbReference>
<accession>A0A1X0RG41</accession>
<dbReference type="OrthoDB" id="439943at2759"/>
<dbReference type="Gene3D" id="3.90.550.10">
    <property type="entry name" value="Spore Coat Polysaccharide Biosynthesis Protein SpsA, Chain A"/>
    <property type="match status" value="1"/>
</dbReference>
<dbReference type="VEuPathDB" id="FungiDB:BCV72DRAFT_220437"/>
<feature type="transmembrane region" description="Helical" evidence="4">
    <location>
        <begin position="12"/>
        <end position="30"/>
    </location>
</feature>
<dbReference type="GO" id="GO:0005794">
    <property type="term" value="C:Golgi apparatus"/>
    <property type="evidence" value="ECO:0007669"/>
    <property type="project" value="TreeGrafter"/>
</dbReference>
<organism evidence="5">
    <name type="scientific">Rhizopus microsporus var. microsporus</name>
    <dbReference type="NCBI Taxonomy" id="86635"/>
    <lineage>
        <taxon>Eukaryota</taxon>
        <taxon>Fungi</taxon>
        <taxon>Fungi incertae sedis</taxon>
        <taxon>Mucoromycota</taxon>
        <taxon>Mucoromycotina</taxon>
        <taxon>Mucoromycetes</taxon>
        <taxon>Mucorales</taxon>
        <taxon>Mucorineae</taxon>
        <taxon>Rhizopodaceae</taxon>
        <taxon>Rhizopus</taxon>
    </lineage>
</organism>
<dbReference type="GO" id="GO:0006487">
    <property type="term" value="P:protein N-linked glycosylation"/>
    <property type="evidence" value="ECO:0007669"/>
    <property type="project" value="TreeGrafter"/>
</dbReference>
<dbReference type="GO" id="GO:0000026">
    <property type="term" value="F:alpha-1,2-mannosyltransferase activity"/>
    <property type="evidence" value="ECO:0007669"/>
    <property type="project" value="TreeGrafter"/>
</dbReference>
<dbReference type="EMBL" id="KV921860">
    <property type="protein sequence ID" value="ORE10989.1"/>
    <property type="molecule type" value="Genomic_DNA"/>
</dbReference>
<dbReference type="GO" id="GO:0000032">
    <property type="term" value="P:cell wall mannoprotein biosynthetic process"/>
    <property type="evidence" value="ECO:0007669"/>
    <property type="project" value="TreeGrafter"/>
</dbReference>